<evidence type="ECO:0000313" key="2">
    <source>
        <dbReference type="Proteomes" id="UP000265520"/>
    </source>
</evidence>
<keyword evidence="2" id="KW-1185">Reference proteome</keyword>
<dbReference type="Proteomes" id="UP000265520">
    <property type="component" value="Unassembled WGS sequence"/>
</dbReference>
<accession>A0A392USM3</accession>
<keyword evidence="1" id="KW-0808">Transferase</keyword>
<reference evidence="1 2" key="1">
    <citation type="journal article" date="2018" name="Front. Plant Sci.">
        <title>Red Clover (Trifolium pratense) and Zigzag Clover (T. medium) - A Picture of Genomic Similarities and Differences.</title>
        <authorList>
            <person name="Dluhosova J."/>
            <person name="Istvanek J."/>
            <person name="Nedelnik J."/>
            <person name="Repkova J."/>
        </authorList>
    </citation>
    <scope>NUCLEOTIDE SEQUENCE [LARGE SCALE GENOMIC DNA]</scope>
    <source>
        <strain evidence="2">cv. 10/8</strain>
        <tissue evidence="1">Leaf</tissue>
    </source>
</reference>
<feature type="non-terminal residue" evidence="1">
    <location>
        <position position="1"/>
    </location>
</feature>
<proteinExistence type="predicted"/>
<protein>
    <submittedName>
        <fullName evidence="1">Receptor-like protein kinase ANXUR2</fullName>
    </submittedName>
</protein>
<keyword evidence="1" id="KW-0675">Receptor</keyword>
<dbReference type="EMBL" id="LXQA010886740">
    <property type="protein sequence ID" value="MCI75604.1"/>
    <property type="molecule type" value="Genomic_DNA"/>
</dbReference>
<organism evidence="1 2">
    <name type="scientific">Trifolium medium</name>
    <dbReference type="NCBI Taxonomy" id="97028"/>
    <lineage>
        <taxon>Eukaryota</taxon>
        <taxon>Viridiplantae</taxon>
        <taxon>Streptophyta</taxon>
        <taxon>Embryophyta</taxon>
        <taxon>Tracheophyta</taxon>
        <taxon>Spermatophyta</taxon>
        <taxon>Magnoliopsida</taxon>
        <taxon>eudicotyledons</taxon>
        <taxon>Gunneridae</taxon>
        <taxon>Pentapetalae</taxon>
        <taxon>rosids</taxon>
        <taxon>fabids</taxon>
        <taxon>Fabales</taxon>
        <taxon>Fabaceae</taxon>
        <taxon>Papilionoideae</taxon>
        <taxon>50 kb inversion clade</taxon>
        <taxon>NPAAA clade</taxon>
        <taxon>Hologalegina</taxon>
        <taxon>IRL clade</taxon>
        <taxon>Trifolieae</taxon>
        <taxon>Trifolium</taxon>
    </lineage>
</organism>
<name>A0A392USM3_9FABA</name>
<sequence>RLFDLAENKSSTVEEVFLLGWEEGGDVWKWQRRLWA</sequence>
<dbReference type="AlphaFoldDB" id="A0A392USM3"/>
<dbReference type="GO" id="GO:0016301">
    <property type="term" value="F:kinase activity"/>
    <property type="evidence" value="ECO:0007669"/>
    <property type="project" value="UniProtKB-KW"/>
</dbReference>
<evidence type="ECO:0000313" key="1">
    <source>
        <dbReference type="EMBL" id="MCI75604.1"/>
    </source>
</evidence>
<comment type="caution">
    <text evidence="1">The sequence shown here is derived from an EMBL/GenBank/DDBJ whole genome shotgun (WGS) entry which is preliminary data.</text>
</comment>
<keyword evidence="1" id="KW-0418">Kinase</keyword>